<dbReference type="GO" id="GO:0043235">
    <property type="term" value="C:receptor complex"/>
    <property type="evidence" value="ECO:0007669"/>
    <property type="project" value="TreeGrafter"/>
</dbReference>
<gene>
    <name evidence="8" type="primary">109585875</name>
</gene>
<dbReference type="InterPro" id="IPR017441">
    <property type="entry name" value="Protein_kinase_ATP_BS"/>
</dbReference>
<reference evidence="8" key="2">
    <citation type="submission" date="2017-05" db="UniProtKB">
        <authorList>
            <consortium name="EnsemblMetazoa"/>
        </authorList>
    </citation>
    <scope>IDENTIFICATION</scope>
</reference>
<dbReference type="InterPro" id="IPR000719">
    <property type="entry name" value="Prot_kinase_dom"/>
</dbReference>
<evidence type="ECO:0000256" key="2">
    <source>
        <dbReference type="ARBA" id="ARBA00051243"/>
    </source>
</evidence>
<dbReference type="KEGG" id="aqu:109585875"/>
<reference evidence="9" key="1">
    <citation type="journal article" date="2010" name="Nature">
        <title>The Amphimedon queenslandica genome and the evolution of animal complexity.</title>
        <authorList>
            <person name="Srivastava M."/>
            <person name="Simakov O."/>
            <person name="Chapman J."/>
            <person name="Fahey B."/>
            <person name="Gauthier M.E."/>
            <person name="Mitros T."/>
            <person name="Richards G.S."/>
            <person name="Conaco C."/>
            <person name="Dacre M."/>
            <person name="Hellsten U."/>
            <person name="Larroux C."/>
            <person name="Putnam N.H."/>
            <person name="Stanke M."/>
            <person name="Adamska M."/>
            <person name="Darling A."/>
            <person name="Degnan S.M."/>
            <person name="Oakley T.H."/>
            <person name="Plachetzki D.C."/>
            <person name="Zhai Y."/>
            <person name="Adamski M."/>
            <person name="Calcino A."/>
            <person name="Cummins S.F."/>
            <person name="Goodstein D.M."/>
            <person name="Harris C."/>
            <person name="Jackson D.J."/>
            <person name="Leys S.P."/>
            <person name="Shu S."/>
            <person name="Woodcroft B.J."/>
            <person name="Vervoort M."/>
            <person name="Kosik K.S."/>
            <person name="Manning G."/>
            <person name="Degnan B.M."/>
            <person name="Rokhsar D.S."/>
        </authorList>
    </citation>
    <scope>NUCLEOTIDE SEQUENCE [LARGE SCALE GENOMIC DNA]</scope>
</reference>
<dbReference type="SUPFAM" id="SSF56112">
    <property type="entry name" value="Protein kinase-like (PK-like)"/>
    <property type="match status" value="1"/>
</dbReference>
<comment type="catalytic activity">
    <reaction evidence="2">
        <text>L-tyrosyl-[protein] + ATP = O-phospho-L-tyrosyl-[protein] + ADP + H(+)</text>
        <dbReference type="Rhea" id="RHEA:10596"/>
        <dbReference type="Rhea" id="RHEA-COMP:10136"/>
        <dbReference type="Rhea" id="RHEA-COMP:20101"/>
        <dbReference type="ChEBI" id="CHEBI:15378"/>
        <dbReference type="ChEBI" id="CHEBI:30616"/>
        <dbReference type="ChEBI" id="CHEBI:46858"/>
        <dbReference type="ChEBI" id="CHEBI:61978"/>
        <dbReference type="ChEBI" id="CHEBI:456216"/>
        <dbReference type="EC" id="2.7.10.1"/>
    </reaction>
</comment>
<feature type="domain" description="Protein kinase" evidence="7">
    <location>
        <begin position="821"/>
        <end position="1087"/>
    </location>
</feature>
<dbReference type="Gene3D" id="1.10.510.10">
    <property type="entry name" value="Transferase(Phosphotransferase) domain 1"/>
    <property type="match status" value="1"/>
</dbReference>
<dbReference type="PROSITE" id="PS00107">
    <property type="entry name" value="PROTEIN_KINASE_ATP"/>
    <property type="match status" value="1"/>
</dbReference>
<dbReference type="GO" id="GO:0005886">
    <property type="term" value="C:plasma membrane"/>
    <property type="evidence" value="ECO:0007669"/>
    <property type="project" value="TreeGrafter"/>
</dbReference>
<dbReference type="InterPro" id="IPR008266">
    <property type="entry name" value="Tyr_kinase_AS"/>
</dbReference>
<accession>A0A1X7VQ33</accession>
<keyword evidence="5" id="KW-1133">Transmembrane helix</keyword>
<dbReference type="STRING" id="400682.A0A1X7VQ33"/>
<dbReference type="AlphaFoldDB" id="A0A1X7VQ33"/>
<proteinExistence type="predicted"/>
<comment type="subcellular location">
    <subcellularLocation>
        <location evidence="1">Membrane</location>
        <topology evidence="1">Single-pass membrane protein</topology>
    </subcellularLocation>
</comment>
<evidence type="ECO:0000256" key="5">
    <source>
        <dbReference type="SAM" id="Phobius"/>
    </source>
</evidence>
<dbReference type="EnsemblMetazoa" id="Aqu2.1.42192_001">
    <property type="protein sequence ID" value="Aqu2.1.42192_001"/>
    <property type="gene ID" value="Aqu2.1.42192"/>
</dbReference>
<evidence type="ECO:0000256" key="4">
    <source>
        <dbReference type="SAM" id="MobiDB-lite"/>
    </source>
</evidence>
<feature type="chain" id="PRO_5013367422" description="Protein kinase domain-containing protein" evidence="6">
    <location>
        <begin position="20"/>
        <end position="1094"/>
    </location>
</feature>
<evidence type="ECO:0000256" key="1">
    <source>
        <dbReference type="ARBA" id="ARBA00004167"/>
    </source>
</evidence>
<keyword evidence="9" id="KW-1185">Reference proteome</keyword>
<dbReference type="PANTHER" id="PTHR24416">
    <property type="entry name" value="TYROSINE-PROTEIN KINASE RECEPTOR"/>
    <property type="match status" value="1"/>
</dbReference>
<protein>
    <recommendedName>
        <fullName evidence="7">Protein kinase domain-containing protein</fullName>
    </recommendedName>
</protein>
<dbReference type="PRINTS" id="PR00109">
    <property type="entry name" value="TYRKINASE"/>
</dbReference>
<name>A0A1X7VQ33_AMPQE</name>
<dbReference type="Proteomes" id="UP000007879">
    <property type="component" value="Unassembled WGS sequence"/>
</dbReference>
<dbReference type="CDD" id="cd00192">
    <property type="entry name" value="PTKc"/>
    <property type="match status" value="1"/>
</dbReference>
<evidence type="ECO:0000259" key="7">
    <source>
        <dbReference type="PROSITE" id="PS50011"/>
    </source>
</evidence>
<feature type="region of interest" description="Disordered" evidence="4">
    <location>
        <begin position="748"/>
        <end position="774"/>
    </location>
</feature>
<evidence type="ECO:0000256" key="6">
    <source>
        <dbReference type="SAM" id="SignalP"/>
    </source>
</evidence>
<evidence type="ECO:0000313" key="9">
    <source>
        <dbReference type="Proteomes" id="UP000007879"/>
    </source>
</evidence>
<feature type="signal peptide" evidence="6">
    <location>
        <begin position="1"/>
        <end position="19"/>
    </location>
</feature>
<dbReference type="GO" id="GO:0007169">
    <property type="term" value="P:cell surface receptor protein tyrosine kinase signaling pathway"/>
    <property type="evidence" value="ECO:0007669"/>
    <property type="project" value="TreeGrafter"/>
</dbReference>
<dbReference type="InterPro" id="IPR050122">
    <property type="entry name" value="RTK"/>
</dbReference>
<keyword evidence="5" id="KW-0812">Transmembrane</keyword>
<dbReference type="Pfam" id="PF07714">
    <property type="entry name" value="PK_Tyr_Ser-Thr"/>
    <property type="match status" value="1"/>
</dbReference>
<dbReference type="InterPro" id="IPR020635">
    <property type="entry name" value="Tyr_kinase_cat_dom"/>
</dbReference>
<dbReference type="InterPro" id="IPR001245">
    <property type="entry name" value="Ser-Thr/Tyr_kinase_cat_dom"/>
</dbReference>
<keyword evidence="3" id="KW-0067">ATP-binding</keyword>
<dbReference type="InterPro" id="IPR011009">
    <property type="entry name" value="Kinase-like_dom_sf"/>
</dbReference>
<feature type="transmembrane region" description="Helical" evidence="5">
    <location>
        <begin position="642"/>
        <end position="669"/>
    </location>
</feature>
<evidence type="ECO:0000313" key="8">
    <source>
        <dbReference type="EnsemblMetazoa" id="Aqu2.1.42192_001"/>
    </source>
</evidence>
<dbReference type="EnsemblMetazoa" id="XM_020002026.1">
    <property type="protein sequence ID" value="XP_019857585.1"/>
    <property type="gene ID" value="LOC109585875"/>
</dbReference>
<feature type="binding site" evidence="3">
    <location>
        <position position="855"/>
    </location>
    <ligand>
        <name>ATP</name>
        <dbReference type="ChEBI" id="CHEBI:30616"/>
    </ligand>
</feature>
<dbReference type="PROSITE" id="PS00109">
    <property type="entry name" value="PROTEIN_KINASE_TYR"/>
    <property type="match status" value="1"/>
</dbReference>
<organism evidence="8">
    <name type="scientific">Amphimedon queenslandica</name>
    <name type="common">Sponge</name>
    <dbReference type="NCBI Taxonomy" id="400682"/>
    <lineage>
        <taxon>Eukaryota</taxon>
        <taxon>Metazoa</taxon>
        <taxon>Porifera</taxon>
        <taxon>Demospongiae</taxon>
        <taxon>Heteroscleromorpha</taxon>
        <taxon>Haplosclerida</taxon>
        <taxon>Niphatidae</taxon>
        <taxon>Amphimedon</taxon>
    </lineage>
</organism>
<dbReference type="InParanoid" id="A0A1X7VQ33"/>
<dbReference type="Gene3D" id="3.30.200.20">
    <property type="entry name" value="Phosphorylase Kinase, domain 1"/>
    <property type="match status" value="1"/>
</dbReference>
<dbReference type="PROSITE" id="PS50011">
    <property type="entry name" value="PROTEIN_KINASE_DOM"/>
    <property type="match status" value="1"/>
</dbReference>
<evidence type="ECO:0000256" key="3">
    <source>
        <dbReference type="PROSITE-ProRule" id="PRU10141"/>
    </source>
</evidence>
<dbReference type="eggNOG" id="KOG1095">
    <property type="taxonomic scope" value="Eukaryota"/>
</dbReference>
<sequence>MALAIFSLLFIIALHCCEGEPQWRNLSEVSYYFTTCNGTGANGTSYQTCLQYYQSINSPIRQHLTDDSETLGFFGGQTFTFPRSGTYNVTIAGASGGRGLCNIKTSRGVILQTQLLIDTQANGSILVLVGHKGIGPCDTNSSYKLCTDPPTNLTEANECSSMWNSESLPSLKPRLGGGGGGGGSMIWPRNVSSNHYSQSLLPFIVAAGGGGTSLQTNYDAILTAVNGNVEQLRVGNETNEELYQRFIDGRPSYTDGLVDYIGGTGMRPGVGGESMSFSSGAGSGWLAPPNMKDIDGQLLSQRLVFARGGLDCVLGLGDDNTGLPFKRVNGGFGGGGGSCDSGGGGGGFGGGEVLKSSPEIPGGGGYSLITINNMRVDSTSSGMNDGDGYVNIIPGDCGCMNGCRVNGELYQCICLDPTILANNGLDCISTTSNYSDFITTERTDYRLTVSNTNLPYSLLQFNNVLTLYGGAVTLESKETEERRRRREMRDEPMCLIVWLSDTRVPVLISDSANGSLRVITNLTNGSVGDPLYTFSDGLMVSGGILIGNCTVTNITLSSSTTVGETVNIVPMTVINNYNNFFQSIVMNVLLPQTIAPPSSSLFPSPSMVLSTITQASSSFNTVSMTPTMITEPAGGDLLTMDIIIAIAAAAGAIVFLVVIIVVVIIICVVKRRGSLKVYQIHSSPDDDMKNRKMPITPEEHQLEKLRFKLSSLKRNPNYGVGFSGEEEIDYSGKAKLAPKDLSSSDIENGYTPMSFERGTEEGSFETSIEQRPQPYRLRSRSARRKTFTLKPKFGVMSPSVTFYEYNKERADDDWEHDRAQLTYLRDIGEGQFGKVLLMKAKNIAGYKGKLPVAVKTLTSIEEEDVQKFLEEIELMKKFSNPHIVSLLGISTGGSEGAPLMILEYMPYGDLHNFLLKHKPKAGEHAIIGIYHQIRFAGDIANAMAFLESNKYVHRDIAARNCLVGPNLEVKVADFGMARMVQEKEYYKIAGRAVLPVRWMAPESLIYGYFTSSSDVWSYGVLLWEIATYGTVPLESSSVQEIVEMAQNKTLYHTWPEKYLPELKVVQEECHKYEAEERITFEKIAGLLPNSQTTT</sequence>
<dbReference type="SMART" id="SM00219">
    <property type="entry name" value="TyrKc"/>
    <property type="match status" value="1"/>
</dbReference>
<dbReference type="OrthoDB" id="5979581at2759"/>
<dbReference type="GO" id="GO:0004714">
    <property type="term" value="F:transmembrane receptor protein tyrosine kinase activity"/>
    <property type="evidence" value="ECO:0007669"/>
    <property type="project" value="UniProtKB-EC"/>
</dbReference>
<dbReference type="PANTHER" id="PTHR24416:SF611">
    <property type="entry name" value="TYROSINE-PROTEIN KINASE TRANSMEMBRANE RECEPTOR ROR"/>
    <property type="match status" value="1"/>
</dbReference>
<dbReference type="GO" id="GO:0005524">
    <property type="term" value="F:ATP binding"/>
    <property type="evidence" value="ECO:0007669"/>
    <property type="project" value="UniProtKB-UniRule"/>
</dbReference>
<keyword evidence="5" id="KW-0472">Membrane</keyword>
<keyword evidence="6" id="KW-0732">Signal</keyword>
<keyword evidence="3" id="KW-0547">Nucleotide-binding</keyword>